<evidence type="ECO:0000313" key="5">
    <source>
        <dbReference type="Proteomes" id="UP000245086"/>
    </source>
</evidence>
<dbReference type="AlphaFoldDB" id="A0A2P2EA58"/>
<accession>A0A2P2EA58</accession>
<dbReference type="PROSITE" id="PS51762">
    <property type="entry name" value="GH16_2"/>
    <property type="match status" value="1"/>
</dbReference>
<keyword evidence="4" id="KW-0378">Hydrolase</keyword>
<dbReference type="SUPFAM" id="SSF49899">
    <property type="entry name" value="Concanavalin A-like lectins/glucanases"/>
    <property type="match status" value="1"/>
</dbReference>
<reference evidence="4 5" key="1">
    <citation type="journal article" date="2018" name="Genome Announc.">
        <title>Draft Genome Sequence of "Candidatus Phycosocius bacilliformis," an Alphaproteobacterial Ectosymbiont of the Hydrocarbon-Producing Green Alga Botryococcus braunii.</title>
        <authorList>
            <person name="Tanabe Y."/>
            <person name="Yamaguchi H."/>
            <person name="Watanabe M.M."/>
        </authorList>
    </citation>
    <scope>NUCLEOTIDE SEQUENCE [LARGE SCALE GENOMIC DNA]</scope>
    <source>
        <strain evidence="4 5">BOTRYCO-2</strain>
    </source>
</reference>
<dbReference type="PANTHER" id="PTHR10963">
    <property type="entry name" value="GLYCOSYL HYDROLASE-RELATED"/>
    <property type="match status" value="1"/>
</dbReference>
<dbReference type="EC" id="3.2.1.39" evidence="4"/>
<evidence type="ECO:0000256" key="1">
    <source>
        <dbReference type="ARBA" id="ARBA00006865"/>
    </source>
</evidence>
<keyword evidence="5" id="KW-1185">Reference proteome</keyword>
<feature type="signal peptide" evidence="2">
    <location>
        <begin position="1"/>
        <end position="34"/>
    </location>
</feature>
<comment type="similarity">
    <text evidence="1">Belongs to the glycosyl hydrolase 16 family.</text>
</comment>
<evidence type="ECO:0000256" key="2">
    <source>
        <dbReference type="SAM" id="SignalP"/>
    </source>
</evidence>
<dbReference type="Pfam" id="PF00722">
    <property type="entry name" value="Glyco_hydro_16"/>
    <property type="match status" value="1"/>
</dbReference>
<name>A0A2P2EA58_9PROT</name>
<dbReference type="Gene3D" id="2.60.120.200">
    <property type="match status" value="1"/>
</dbReference>
<organism evidence="4 5">
    <name type="scientific">Candidatus Phycosocius bacilliformis</name>
    <dbReference type="NCBI Taxonomy" id="1445552"/>
    <lineage>
        <taxon>Bacteria</taxon>
        <taxon>Pseudomonadati</taxon>
        <taxon>Pseudomonadota</taxon>
        <taxon>Alphaproteobacteria</taxon>
        <taxon>Caulobacterales</taxon>
        <taxon>Caulobacterales incertae sedis</taxon>
        <taxon>Candidatus Phycosocius</taxon>
    </lineage>
</organism>
<dbReference type="EMBL" id="BFBR01000004">
    <property type="protein sequence ID" value="GBF57934.1"/>
    <property type="molecule type" value="Genomic_DNA"/>
</dbReference>
<feature type="chain" id="PRO_5015114257" evidence="2">
    <location>
        <begin position="35"/>
        <end position="335"/>
    </location>
</feature>
<proteinExistence type="inferred from homology"/>
<evidence type="ECO:0000313" key="4">
    <source>
        <dbReference type="EMBL" id="GBF57934.1"/>
    </source>
</evidence>
<dbReference type="CDD" id="cd08023">
    <property type="entry name" value="GH16_laminarinase_like"/>
    <property type="match status" value="1"/>
</dbReference>
<evidence type="ECO:0000259" key="3">
    <source>
        <dbReference type="PROSITE" id="PS51762"/>
    </source>
</evidence>
<protein>
    <submittedName>
        <fullName evidence="4">Glucan endo-1,3-beta-glucosidase A1</fullName>
        <ecNumber evidence="4">3.2.1.39</ecNumber>
    </submittedName>
</protein>
<comment type="caution">
    <text evidence="4">The sequence shown here is derived from an EMBL/GenBank/DDBJ whole genome shotgun (WGS) entry which is preliminary data.</text>
</comment>
<dbReference type="GO" id="GO:0042973">
    <property type="term" value="F:glucan endo-1,3-beta-D-glucosidase activity"/>
    <property type="evidence" value="ECO:0007669"/>
    <property type="project" value="UniProtKB-EC"/>
</dbReference>
<keyword evidence="2" id="KW-0732">Signal</keyword>
<dbReference type="PANTHER" id="PTHR10963:SF55">
    <property type="entry name" value="GLYCOSIDE HYDROLASE FAMILY 16 PROTEIN"/>
    <property type="match status" value="1"/>
</dbReference>
<dbReference type="InterPro" id="IPR000757">
    <property type="entry name" value="Beta-glucanase-like"/>
</dbReference>
<sequence length="335" mass="37011">MDDRGVHSNARRRANMIGALSVGLVLLTSSVAQAQAGSGVEPTIQGEARPGWTLVWSDEFDGPMIDPNKWTHTVDCWGGGNEEQQCYTERPENSFIRDGKLVIQARKERRRGYALPLEQRTTKAAREQAVTLPYSSAKLTTKGKADWRYGRISVRARLPQGQGTWPAIWLLPSRELYGPWAASGEIDIMEAVNLGEPCPACPGGIENTILGTLHYGGAWPKNTFLSKTTPLPGDLDGFHTFTLDWDANKMVWSIDGVPYATQTPATWHVDQSPLRPSAPFDQPFYLILNLAIGGKLPEGRNLGGVSSKNFPKTMEIDWVRVYKCERSHDSSLCGD</sequence>
<dbReference type="GO" id="GO:0005975">
    <property type="term" value="P:carbohydrate metabolic process"/>
    <property type="evidence" value="ECO:0007669"/>
    <property type="project" value="InterPro"/>
</dbReference>
<feature type="domain" description="GH16" evidence="3">
    <location>
        <begin position="42"/>
        <end position="327"/>
    </location>
</feature>
<gene>
    <name evidence="4" type="primary">glcA</name>
    <name evidence="4" type="ORF">PbB2_01605</name>
</gene>
<dbReference type="Proteomes" id="UP000245086">
    <property type="component" value="Unassembled WGS sequence"/>
</dbReference>
<keyword evidence="4" id="KW-0326">Glycosidase</keyword>
<dbReference type="InterPro" id="IPR013320">
    <property type="entry name" value="ConA-like_dom_sf"/>
</dbReference>
<dbReference type="InterPro" id="IPR050546">
    <property type="entry name" value="Glycosyl_Hydrlase_16"/>
</dbReference>